<dbReference type="Proteomes" id="UP001187192">
    <property type="component" value="Unassembled WGS sequence"/>
</dbReference>
<organism evidence="3 4">
    <name type="scientific">Ficus carica</name>
    <name type="common">Common fig</name>
    <dbReference type="NCBI Taxonomy" id="3494"/>
    <lineage>
        <taxon>Eukaryota</taxon>
        <taxon>Viridiplantae</taxon>
        <taxon>Streptophyta</taxon>
        <taxon>Embryophyta</taxon>
        <taxon>Tracheophyta</taxon>
        <taxon>Spermatophyta</taxon>
        <taxon>Magnoliopsida</taxon>
        <taxon>eudicotyledons</taxon>
        <taxon>Gunneridae</taxon>
        <taxon>Pentapetalae</taxon>
        <taxon>rosids</taxon>
        <taxon>fabids</taxon>
        <taxon>Rosales</taxon>
        <taxon>Moraceae</taxon>
        <taxon>Ficeae</taxon>
        <taxon>Ficus</taxon>
    </lineage>
</organism>
<evidence type="ECO:0000256" key="2">
    <source>
        <dbReference type="SAM" id="SignalP"/>
    </source>
</evidence>
<evidence type="ECO:0000313" key="4">
    <source>
        <dbReference type="Proteomes" id="UP001187192"/>
    </source>
</evidence>
<dbReference type="EMBL" id="BTGU01000021">
    <property type="protein sequence ID" value="GMN45681.1"/>
    <property type="molecule type" value="Genomic_DNA"/>
</dbReference>
<keyword evidence="4" id="KW-1185">Reference proteome</keyword>
<feature type="signal peptide" evidence="2">
    <location>
        <begin position="1"/>
        <end position="25"/>
    </location>
</feature>
<sequence>MKFLGFVSWLCWILILVLLFNPPFSDHFGRRLIECSAGRSTVPSPPPPVQGNGGGHNR</sequence>
<evidence type="ECO:0000313" key="3">
    <source>
        <dbReference type="EMBL" id="GMN45681.1"/>
    </source>
</evidence>
<dbReference type="AlphaFoldDB" id="A0AA88ARW9"/>
<gene>
    <name evidence="3" type="ORF">TIFTF001_014871</name>
</gene>
<comment type="caution">
    <text evidence="3">The sequence shown here is derived from an EMBL/GenBank/DDBJ whole genome shotgun (WGS) entry which is preliminary data.</text>
</comment>
<evidence type="ECO:0000256" key="1">
    <source>
        <dbReference type="SAM" id="MobiDB-lite"/>
    </source>
</evidence>
<proteinExistence type="predicted"/>
<feature type="chain" id="PRO_5041736100" evidence="2">
    <location>
        <begin position="26"/>
        <end position="58"/>
    </location>
</feature>
<name>A0AA88ARW9_FICCA</name>
<feature type="region of interest" description="Disordered" evidence="1">
    <location>
        <begin position="38"/>
        <end position="58"/>
    </location>
</feature>
<protein>
    <submittedName>
        <fullName evidence="3">Uncharacterized protein</fullName>
    </submittedName>
</protein>
<accession>A0AA88ARW9</accession>
<reference evidence="3" key="1">
    <citation type="submission" date="2023-07" db="EMBL/GenBank/DDBJ databases">
        <title>draft genome sequence of fig (Ficus carica).</title>
        <authorList>
            <person name="Takahashi T."/>
            <person name="Nishimura K."/>
        </authorList>
    </citation>
    <scope>NUCLEOTIDE SEQUENCE</scope>
</reference>
<keyword evidence="2" id="KW-0732">Signal</keyword>